<feature type="coiled-coil region" evidence="1">
    <location>
        <begin position="862"/>
        <end position="889"/>
    </location>
</feature>
<evidence type="ECO:0000313" key="3">
    <source>
        <dbReference type="EMBL" id="CAD8570023.1"/>
    </source>
</evidence>
<feature type="region of interest" description="Disordered" evidence="2">
    <location>
        <begin position="1042"/>
        <end position="1078"/>
    </location>
</feature>
<evidence type="ECO:0000256" key="2">
    <source>
        <dbReference type="SAM" id="MobiDB-lite"/>
    </source>
</evidence>
<feature type="region of interest" description="Disordered" evidence="2">
    <location>
        <begin position="490"/>
        <end position="515"/>
    </location>
</feature>
<reference evidence="3" key="1">
    <citation type="submission" date="2021-01" db="EMBL/GenBank/DDBJ databases">
        <authorList>
            <person name="Corre E."/>
            <person name="Pelletier E."/>
            <person name="Niang G."/>
            <person name="Scheremetjew M."/>
            <person name="Finn R."/>
            <person name="Kale V."/>
            <person name="Holt S."/>
            <person name="Cochrane G."/>
            <person name="Meng A."/>
            <person name="Brown T."/>
            <person name="Cohen L."/>
        </authorList>
    </citation>
    <scope>NUCLEOTIDE SEQUENCE</scope>
    <source>
        <strain evidence="3">E4-10</strain>
    </source>
</reference>
<feature type="compositionally biased region" description="Basic and acidic residues" evidence="2">
    <location>
        <begin position="664"/>
        <end position="688"/>
    </location>
</feature>
<feature type="compositionally biased region" description="Low complexity" evidence="2">
    <location>
        <begin position="689"/>
        <end position="698"/>
    </location>
</feature>
<dbReference type="AlphaFoldDB" id="A0A7S0PHG5"/>
<feature type="compositionally biased region" description="Low complexity" evidence="2">
    <location>
        <begin position="620"/>
        <end position="638"/>
    </location>
</feature>
<accession>A0A7S0PHG5</accession>
<feature type="region of interest" description="Disordered" evidence="2">
    <location>
        <begin position="600"/>
        <end position="703"/>
    </location>
</feature>
<name>A0A7S0PHG5_CAFRO</name>
<feature type="compositionally biased region" description="Basic and acidic residues" evidence="2">
    <location>
        <begin position="1058"/>
        <end position="1073"/>
    </location>
</feature>
<feature type="compositionally biased region" description="Low complexity" evidence="2">
    <location>
        <begin position="1044"/>
        <end position="1053"/>
    </location>
</feature>
<feature type="region of interest" description="Disordered" evidence="2">
    <location>
        <begin position="138"/>
        <end position="261"/>
    </location>
</feature>
<protein>
    <submittedName>
        <fullName evidence="3">Uncharacterized protein</fullName>
    </submittedName>
</protein>
<feature type="region of interest" description="Disordered" evidence="2">
    <location>
        <begin position="1"/>
        <end position="43"/>
    </location>
</feature>
<feature type="compositionally biased region" description="Pro residues" evidence="2">
    <location>
        <begin position="609"/>
        <end position="619"/>
    </location>
</feature>
<dbReference type="EMBL" id="HBET01021096">
    <property type="protein sequence ID" value="CAD8570023.1"/>
    <property type="molecule type" value="Transcribed_RNA"/>
</dbReference>
<organism evidence="3">
    <name type="scientific">Cafeteria roenbergensis</name>
    <name type="common">Marine flagellate</name>
    <dbReference type="NCBI Taxonomy" id="33653"/>
    <lineage>
        <taxon>Eukaryota</taxon>
        <taxon>Sar</taxon>
        <taxon>Stramenopiles</taxon>
        <taxon>Bigyra</taxon>
        <taxon>Opalozoa</taxon>
        <taxon>Bicosoecida</taxon>
        <taxon>Cafeteriaceae</taxon>
        <taxon>Cafeteria</taxon>
    </lineage>
</organism>
<feature type="region of interest" description="Disordered" evidence="2">
    <location>
        <begin position="791"/>
        <end position="815"/>
    </location>
</feature>
<feature type="region of interest" description="Disordered" evidence="2">
    <location>
        <begin position="1137"/>
        <end position="1224"/>
    </location>
</feature>
<gene>
    <name evidence="3" type="ORF">CROE0942_LOCUS14403</name>
</gene>
<keyword evidence="1" id="KW-0175">Coiled coil</keyword>
<feature type="region of interest" description="Disordered" evidence="2">
    <location>
        <begin position="385"/>
        <end position="412"/>
    </location>
</feature>
<proteinExistence type="predicted"/>
<sequence length="1224" mass="125938">MRHACPTDPWLAAGQRRGWAPRSMQSPAPTEGPGRGAGGLGDPKLAQCRAELRELADEVAWQERVIGGQTAQLRAYDAAIQALESAATKCAARLSQAGPGGDAASALQPMDNSAGCAPHQLAADLQAAVASAAQSLASAGLRPSAGPDRPRRHSSERGAHTRVVALPADAPAPDSATGGVSLSPSRRRNRSPTAPVFQVRVHRASEGPADRGAGSGDSARRGAAWLDLDRAEASSRASPRAGKSPATPSTRDRRGPHAARAAELQRLQDSLHRLKLQHAVELERLRRQYESSLGTLAVELHSTRSRRDPAAIVAGSEHSCGDSLQQLLARGMATPSHRNREELPRAAWCGQRPSAERLSNALKATTEERDVLRRAVAVLEQALDQALSEQEPPHGKQAPPRTVQSRTPSLGTALPRGAVVSVQALHCLGPGQPWKRTADCSPGAQGMGASPGLNRARLGAARMTGEDRGAPELRGSSRRGLWTAASGACQGVAPTTTPRVAGGGVGLRPVSRQPAGEAQRLSTELRMIPCKVCGATDQAPLSSEPTAAEAAERRFQPPADAAVTRTALLAAEAASAAARADAAAFRATAERLAATVQSLRRELSAARGAPPPPVPPPPSAARGHPGADAAAGPAELRASSLGGAGESERLQPKQAEARQTVSEHGPRLEQELGAARREGAAEAARLEQEPGGARKAAGIGRGGDAHGCDVVGGRAGTGAVGGWAPAGTKLRSSFSVARCIHSASVKPALCAVDIKQAHSERLRHATAAGTMLSAALDAADRAERQLCSGNGMVVQDSEGPTRSGSSDAFATRPPGAGRTAVAGSLPACQVVRCSACEGQAASAAAQVQEARSSAQKRADAAIEACVAEVEAALQERDAAREEAAKAASRLAEVVAARGESSSRGAERDCCAGWRQRCAIATGVAEEEATRADDAEAEVERLQVALADLQPGALRRSGELRQALDTAAAAVRDAEARASAATAAARAAEEAAVAAGEAAAGRAASEVARAGRAAAAAVAEAEQRRQAWDREREGLIAALRHARGQHAAGPHAAQAPPPHRPEERESRGAAHDSVDPAASVGALSRARVAEAKAERLAQQLSSAMAVEAELRRECSGLRAATAQARLALRDRAQVLASSLRSAGPRPGDGGAVPPDSNVARLGKARGEATEGASSRRPVEFTVSHDGSVRLAASLGGPRGVRGRQAGADPRFSASRSPFTLDHLRS</sequence>
<feature type="compositionally biased region" description="Polar residues" evidence="2">
    <location>
        <begin position="798"/>
        <end position="808"/>
    </location>
</feature>
<evidence type="ECO:0000256" key="1">
    <source>
        <dbReference type="SAM" id="Coils"/>
    </source>
</evidence>